<dbReference type="Gene3D" id="3.30.360.10">
    <property type="entry name" value="Dihydrodipicolinate Reductase, domain 2"/>
    <property type="match status" value="1"/>
</dbReference>
<dbReference type="GO" id="GO:0005829">
    <property type="term" value="C:cytosol"/>
    <property type="evidence" value="ECO:0007669"/>
    <property type="project" value="TreeGrafter"/>
</dbReference>
<gene>
    <name evidence="5" type="ORF">SMN809_LOCUS16524</name>
</gene>
<dbReference type="AlphaFoldDB" id="A0A8S2Q536"/>
<dbReference type="PANTHER" id="PTHR10836">
    <property type="entry name" value="GLYCERALDEHYDE 3-PHOSPHATE DEHYDROGENASE"/>
    <property type="match status" value="1"/>
</dbReference>
<evidence type="ECO:0000313" key="6">
    <source>
        <dbReference type="Proteomes" id="UP000676336"/>
    </source>
</evidence>
<dbReference type="Pfam" id="PF02800">
    <property type="entry name" value="Gp_dh_C"/>
    <property type="match status" value="1"/>
</dbReference>
<comment type="catalytic activity">
    <reaction evidence="3">
        <text>D-glyceraldehyde 3-phosphate + phosphate + NAD(+) = (2R)-3-phospho-glyceroyl phosphate + NADH + H(+)</text>
        <dbReference type="Rhea" id="RHEA:10300"/>
        <dbReference type="ChEBI" id="CHEBI:15378"/>
        <dbReference type="ChEBI" id="CHEBI:43474"/>
        <dbReference type="ChEBI" id="CHEBI:57540"/>
        <dbReference type="ChEBI" id="CHEBI:57604"/>
        <dbReference type="ChEBI" id="CHEBI:57945"/>
        <dbReference type="ChEBI" id="CHEBI:59776"/>
        <dbReference type="EC" id="1.2.1.12"/>
    </reaction>
</comment>
<dbReference type="SUPFAM" id="SSF55347">
    <property type="entry name" value="Glyceraldehyde-3-phosphate dehydrogenase-like, C-terminal domain"/>
    <property type="match status" value="1"/>
</dbReference>
<protein>
    <recommendedName>
        <fullName evidence="4">Glyceraldehyde 3-phosphate dehydrogenase catalytic domain-containing protein</fullName>
    </recommendedName>
</protein>
<dbReference type="InterPro" id="IPR020831">
    <property type="entry name" value="GlycerAld/Erythrose_P_DH"/>
</dbReference>
<comment type="similarity">
    <text evidence="1">Belongs to the glyceraldehyde-3-phosphate dehydrogenase family.</text>
</comment>
<evidence type="ECO:0000259" key="4">
    <source>
        <dbReference type="Pfam" id="PF02800"/>
    </source>
</evidence>
<evidence type="ECO:0000256" key="2">
    <source>
        <dbReference type="ARBA" id="ARBA00023002"/>
    </source>
</evidence>
<organism evidence="5 6">
    <name type="scientific">Rotaria magnacalcarata</name>
    <dbReference type="NCBI Taxonomy" id="392030"/>
    <lineage>
        <taxon>Eukaryota</taxon>
        <taxon>Metazoa</taxon>
        <taxon>Spiralia</taxon>
        <taxon>Gnathifera</taxon>
        <taxon>Rotifera</taxon>
        <taxon>Eurotatoria</taxon>
        <taxon>Bdelloidea</taxon>
        <taxon>Philodinida</taxon>
        <taxon>Philodinidae</taxon>
        <taxon>Rotaria</taxon>
    </lineage>
</organism>
<accession>A0A8S2Q536</accession>
<name>A0A8S2Q536_9BILA</name>
<dbReference type="GO" id="GO:0006096">
    <property type="term" value="P:glycolytic process"/>
    <property type="evidence" value="ECO:0007669"/>
    <property type="project" value="TreeGrafter"/>
</dbReference>
<keyword evidence="2" id="KW-0560">Oxidoreductase</keyword>
<sequence length="97" mass="11093">MIDLTVRLSKEVKYKEICDAIEKAAIGPLKGILSFIDDNNVSTDFIGNTHSSNFDAHASILLKNNFVKLVSWYDNVYGYSHRVVDLIRYMAKKDHEQ</sequence>
<comment type="caution">
    <text evidence="5">The sequence shown here is derived from an EMBL/GenBank/DDBJ whole genome shotgun (WGS) entry which is preliminary data.</text>
</comment>
<evidence type="ECO:0000256" key="1">
    <source>
        <dbReference type="ARBA" id="ARBA00007406"/>
    </source>
</evidence>
<dbReference type="InterPro" id="IPR020829">
    <property type="entry name" value="GlycerAld_3-P_DH_cat"/>
</dbReference>
<proteinExistence type="inferred from homology"/>
<evidence type="ECO:0000256" key="3">
    <source>
        <dbReference type="ARBA" id="ARBA00047698"/>
    </source>
</evidence>
<dbReference type="Proteomes" id="UP000676336">
    <property type="component" value="Unassembled WGS sequence"/>
</dbReference>
<evidence type="ECO:0000313" key="5">
    <source>
        <dbReference type="EMBL" id="CAF4084967.1"/>
    </source>
</evidence>
<reference evidence="5" key="1">
    <citation type="submission" date="2021-02" db="EMBL/GenBank/DDBJ databases">
        <authorList>
            <person name="Nowell W R."/>
        </authorList>
    </citation>
    <scope>NUCLEOTIDE SEQUENCE</scope>
</reference>
<dbReference type="PANTHER" id="PTHR10836:SF76">
    <property type="entry name" value="GLYCERALDEHYDE-3-PHOSPHATE DEHYDROGENASE-RELATED"/>
    <property type="match status" value="1"/>
</dbReference>
<feature type="domain" description="Glyceraldehyde 3-phosphate dehydrogenase catalytic" evidence="4">
    <location>
        <begin position="1"/>
        <end position="73"/>
    </location>
</feature>
<dbReference type="GO" id="GO:0004365">
    <property type="term" value="F:glyceraldehyde-3-phosphate dehydrogenase (NAD+) (phosphorylating) activity"/>
    <property type="evidence" value="ECO:0007669"/>
    <property type="project" value="UniProtKB-EC"/>
</dbReference>
<dbReference type="EMBL" id="CAJOBI010007407">
    <property type="protein sequence ID" value="CAF4084967.1"/>
    <property type="molecule type" value="Genomic_DNA"/>
</dbReference>